<evidence type="ECO:0000256" key="1">
    <source>
        <dbReference type="ARBA" id="ARBA00000971"/>
    </source>
</evidence>
<dbReference type="InterPro" id="IPR000297">
    <property type="entry name" value="PPIase_PpiC"/>
</dbReference>
<evidence type="ECO:0000256" key="4">
    <source>
        <dbReference type="ARBA" id="ARBA00023110"/>
    </source>
</evidence>
<evidence type="ECO:0000256" key="7">
    <source>
        <dbReference type="SAM" id="SignalP"/>
    </source>
</evidence>
<dbReference type="SUPFAM" id="SSF54534">
    <property type="entry name" value="FKBP-like"/>
    <property type="match status" value="1"/>
</dbReference>
<evidence type="ECO:0000256" key="6">
    <source>
        <dbReference type="PROSITE-ProRule" id="PRU00278"/>
    </source>
</evidence>
<dbReference type="Gene3D" id="3.10.50.40">
    <property type="match status" value="1"/>
</dbReference>
<evidence type="ECO:0000313" key="9">
    <source>
        <dbReference type="EMBL" id="AGH94235.1"/>
    </source>
</evidence>
<feature type="domain" description="PpiC" evidence="8">
    <location>
        <begin position="127"/>
        <end position="231"/>
    </location>
</feature>
<evidence type="ECO:0000256" key="5">
    <source>
        <dbReference type="ARBA" id="ARBA00023235"/>
    </source>
</evidence>
<dbReference type="RefSeq" id="WP_015468725.1">
    <property type="nucleotide sequence ID" value="NC_020813.1"/>
</dbReference>
<evidence type="ECO:0000256" key="2">
    <source>
        <dbReference type="ARBA" id="ARBA00013194"/>
    </source>
</evidence>
<evidence type="ECO:0000256" key="3">
    <source>
        <dbReference type="ARBA" id="ARBA00022729"/>
    </source>
</evidence>
<dbReference type="PANTHER" id="PTHR47245:SF1">
    <property type="entry name" value="FOLDASE PROTEIN PRSA"/>
    <property type="match status" value="1"/>
</dbReference>
<keyword evidence="4 6" id="KW-0697">Rotamase</keyword>
<dbReference type="EC" id="5.2.1.8" evidence="2"/>
<sequence length="277" mass="31670">MKWILFVTLFASSTVFAQQQAQQRNDNTVVATVGSKRITLGEFNKKYNEVASQVLVNPPDKKTFLEELVRFEVGVQEARKRGVEKDPVFQERVNQELYKVFLEKELGNKIENNTITDGEMRAWYAQNPQIRLSDILIEVKPGATAAQRAEARKRAEDILKEVRSSKRSFEELVRLYSDDITTKNLGGDVGWQSKTSLVPAYYNAVIGLKNGEISSNLVETAFGYHIVKMTGRRSYEEAPKREIRMAVFDVKRKAVFDAFFNQIKKNYQINVNSSLVD</sequence>
<name>M4V723_9BACT</name>
<dbReference type="Proteomes" id="UP000012040">
    <property type="component" value="Chromosome"/>
</dbReference>
<dbReference type="KEGG" id="bex:A11Q_15"/>
<proteinExistence type="predicted"/>
<dbReference type="HOGENOM" id="CLU_034646_1_3_7"/>
<organism evidence="9 10">
    <name type="scientific">Pseudobdellovibrio exovorus JSS</name>
    <dbReference type="NCBI Taxonomy" id="1184267"/>
    <lineage>
        <taxon>Bacteria</taxon>
        <taxon>Pseudomonadati</taxon>
        <taxon>Bdellovibrionota</taxon>
        <taxon>Bdellovibrionia</taxon>
        <taxon>Bdellovibrionales</taxon>
        <taxon>Pseudobdellovibrionaceae</taxon>
        <taxon>Pseudobdellovibrio</taxon>
    </lineage>
</organism>
<feature type="chain" id="PRO_5004059917" description="peptidylprolyl isomerase" evidence="7">
    <location>
        <begin position="18"/>
        <end position="277"/>
    </location>
</feature>
<evidence type="ECO:0000259" key="8">
    <source>
        <dbReference type="PROSITE" id="PS50198"/>
    </source>
</evidence>
<gene>
    <name evidence="9" type="ORF">A11Q_15</name>
</gene>
<dbReference type="InterPro" id="IPR050245">
    <property type="entry name" value="PrsA_foldase"/>
</dbReference>
<keyword evidence="3 7" id="KW-0732">Signal</keyword>
<dbReference type="Gene3D" id="1.10.8.1040">
    <property type="match status" value="1"/>
</dbReference>
<dbReference type="InterPro" id="IPR046357">
    <property type="entry name" value="PPIase_dom_sf"/>
</dbReference>
<dbReference type="AlphaFoldDB" id="M4V723"/>
<dbReference type="eggNOG" id="COG0760">
    <property type="taxonomic scope" value="Bacteria"/>
</dbReference>
<keyword evidence="5 6" id="KW-0413">Isomerase</keyword>
<reference evidence="9 10" key="1">
    <citation type="journal article" date="2013" name="ISME J.">
        <title>By their genes ye shall know them: genomic signatures of predatory bacteria.</title>
        <authorList>
            <person name="Pasternak Z."/>
            <person name="Pietrokovski S."/>
            <person name="Rotem O."/>
            <person name="Gophna U."/>
            <person name="Lurie-Weinberger M.N."/>
            <person name="Jurkevitch E."/>
        </authorList>
    </citation>
    <scope>NUCLEOTIDE SEQUENCE [LARGE SCALE GENOMIC DNA]</scope>
    <source>
        <strain evidence="9 10">JSS</strain>
    </source>
</reference>
<comment type="catalytic activity">
    <reaction evidence="1">
        <text>[protein]-peptidylproline (omega=180) = [protein]-peptidylproline (omega=0)</text>
        <dbReference type="Rhea" id="RHEA:16237"/>
        <dbReference type="Rhea" id="RHEA-COMP:10747"/>
        <dbReference type="Rhea" id="RHEA-COMP:10748"/>
        <dbReference type="ChEBI" id="CHEBI:83833"/>
        <dbReference type="ChEBI" id="CHEBI:83834"/>
        <dbReference type="EC" id="5.2.1.8"/>
    </reaction>
</comment>
<dbReference type="GO" id="GO:0003755">
    <property type="term" value="F:peptidyl-prolyl cis-trans isomerase activity"/>
    <property type="evidence" value="ECO:0007669"/>
    <property type="project" value="UniProtKB-KW"/>
</dbReference>
<dbReference type="EMBL" id="CP003537">
    <property type="protein sequence ID" value="AGH94235.1"/>
    <property type="molecule type" value="Genomic_DNA"/>
</dbReference>
<dbReference type="PATRIC" id="fig|1184267.3.peg.17"/>
<keyword evidence="10" id="KW-1185">Reference proteome</keyword>
<dbReference type="Pfam" id="PF00639">
    <property type="entry name" value="Rotamase"/>
    <property type="match status" value="1"/>
</dbReference>
<dbReference type="PROSITE" id="PS50198">
    <property type="entry name" value="PPIC_PPIASE_2"/>
    <property type="match status" value="1"/>
</dbReference>
<dbReference type="SUPFAM" id="SSF109998">
    <property type="entry name" value="Triger factor/SurA peptide-binding domain-like"/>
    <property type="match status" value="1"/>
</dbReference>
<evidence type="ECO:0000313" key="10">
    <source>
        <dbReference type="Proteomes" id="UP000012040"/>
    </source>
</evidence>
<dbReference type="InterPro" id="IPR027304">
    <property type="entry name" value="Trigger_fact/SurA_dom_sf"/>
</dbReference>
<protein>
    <recommendedName>
        <fullName evidence="2">peptidylprolyl isomerase</fullName>
        <ecNumber evidence="2">5.2.1.8</ecNumber>
    </recommendedName>
</protein>
<feature type="signal peptide" evidence="7">
    <location>
        <begin position="1"/>
        <end position="17"/>
    </location>
</feature>
<accession>M4V723</accession>
<dbReference type="PANTHER" id="PTHR47245">
    <property type="entry name" value="PEPTIDYLPROLYL ISOMERASE"/>
    <property type="match status" value="1"/>
</dbReference>
<dbReference type="STRING" id="1184267.A11Q_15"/>
<dbReference type="OrthoDB" id="5290967at2"/>